<evidence type="ECO:0000256" key="3">
    <source>
        <dbReference type="ARBA" id="ARBA00012737"/>
    </source>
</evidence>
<feature type="domain" description="Asparagine synthetase" evidence="8">
    <location>
        <begin position="226"/>
        <end position="608"/>
    </location>
</feature>
<dbReference type="InterPro" id="IPR029055">
    <property type="entry name" value="Ntn_hydrolases_N"/>
</dbReference>
<dbReference type="AlphaFoldDB" id="A0A7W2IK74"/>
<comment type="catalytic activity">
    <reaction evidence="6">
        <text>L-aspartate + L-glutamine + ATP + H2O = L-asparagine + L-glutamate + AMP + diphosphate + H(+)</text>
        <dbReference type="Rhea" id="RHEA:12228"/>
        <dbReference type="ChEBI" id="CHEBI:15377"/>
        <dbReference type="ChEBI" id="CHEBI:15378"/>
        <dbReference type="ChEBI" id="CHEBI:29985"/>
        <dbReference type="ChEBI" id="CHEBI:29991"/>
        <dbReference type="ChEBI" id="CHEBI:30616"/>
        <dbReference type="ChEBI" id="CHEBI:33019"/>
        <dbReference type="ChEBI" id="CHEBI:58048"/>
        <dbReference type="ChEBI" id="CHEBI:58359"/>
        <dbReference type="ChEBI" id="CHEBI:456215"/>
        <dbReference type="EC" id="6.3.5.4"/>
    </reaction>
</comment>
<dbReference type="InterPro" id="IPR001962">
    <property type="entry name" value="Asn_synthase"/>
</dbReference>
<name>A0A7W2IK74_9BURK</name>
<evidence type="ECO:0000256" key="4">
    <source>
        <dbReference type="ARBA" id="ARBA00022741"/>
    </source>
</evidence>
<comment type="similarity">
    <text evidence="2">Belongs to the asparagine synthetase family.</text>
</comment>
<evidence type="ECO:0000313" key="11">
    <source>
        <dbReference type="Proteomes" id="UP000573499"/>
    </source>
</evidence>
<keyword evidence="5" id="KW-0067">ATP-binding</keyword>
<evidence type="ECO:0000256" key="5">
    <source>
        <dbReference type="ARBA" id="ARBA00022840"/>
    </source>
</evidence>
<dbReference type="GO" id="GO:0004066">
    <property type="term" value="F:asparagine synthase (glutamine-hydrolyzing) activity"/>
    <property type="evidence" value="ECO:0007669"/>
    <property type="project" value="UniProtKB-EC"/>
</dbReference>
<reference evidence="10 11" key="1">
    <citation type="submission" date="2020-07" db="EMBL/GenBank/DDBJ databases">
        <title>Novel species isolated from subtropical streams in China.</title>
        <authorList>
            <person name="Lu H."/>
        </authorList>
    </citation>
    <scope>NUCLEOTIDE SEQUENCE [LARGE SCALE GENOMIC DNA]</scope>
    <source>
        <strain evidence="10 11">LX47W</strain>
    </source>
</reference>
<comment type="caution">
    <text evidence="10">The sequence shown here is derived from an EMBL/GenBank/DDBJ whole genome shotgun (WGS) entry which is preliminary data.</text>
</comment>
<evidence type="ECO:0000256" key="1">
    <source>
        <dbReference type="ARBA" id="ARBA00005187"/>
    </source>
</evidence>
<evidence type="ECO:0000259" key="9">
    <source>
        <dbReference type="Pfam" id="PF13537"/>
    </source>
</evidence>
<proteinExistence type="inferred from homology"/>
<keyword evidence="4" id="KW-0547">Nucleotide-binding</keyword>
<dbReference type="Proteomes" id="UP000573499">
    <property type="component" value="Unassembled WGS sequence"/>
</dbReference>
<evidence type="ECO:0000313" key="10">
    <source>
        <dbReference type="EMBL" id="MBA5687288.1"/>
    </source>
</evidence>
<dbReference type="EMBL" id="JACEZU010000004">
    <property type="protein sequence ID" value="MBA5687288.1"/>
    <property type="molecule type" value="Genomic_DNA"/>
</dbReference>
<sequence>MSGLCGWFNLPSKDGGDADATLARQRLARMAAPLTRFDGSDVQAIAGADAGAAIAARPDSAHLYREDGLLIAVWGQPTIAGTAEGIGERLAALWPEQGALSCAALSGAFALCILDSRQGIALLAVDRYGTRPMLIQPTPKGVLFASSADAMLAHPAADATLDHQAIFNYLYFHMVPAPGTMYRQQQRLLPGEYVRYGRGGMERGRYWEMRYLEQESAPWSRLRPQFLELMDNAVRETLAGHQVGAFLSGGTDSSTVVAMLSRAGTPARTYSIGFDVDGYDEMDYANVAVHAFGTRHRALYVTAEDVCAAVPHLSAVFDQPFGNASAVPAYYCARMARADGITRMLGGDGGDELFGGNARYAHQAVLSRYERCPAALRQLVLEPALFGLLADSQHALPRKARSYVRQALVPLPARLETYNLLQGYGPGQVLEAAFLATVDSTAPARVLDLADWPSRHLSQINRLLALDMRFTLADNDLPKVNKACELAGLEAAFPFLNDGLVAFAARLRPEDKLRGTRLRHFFRAALRDTLPRAILNKKKHGFGLPVGHWLHTHAGLRNLAGDSLSDLKRRGIVRPAFIDALLDTHLAAHPPYHGTMVWVLMMLEQWLQLRAEARRSHEEVRDELQIRQG</sequence>
<evidence type="ECO:0000256" key="2">
    <source>
        <dbReference type="ARBA" id="ARBA00005752"/>
    </source>
</evidence>
<organism evidence="10 11">
    <name type="scientific">Rugamonas apoptosis</name>
    <dbReference type="NCBI Taxonomy" id="2758570"/>
    <lineage>
        <taxon>Bacteria</taxon>
        <taxon>Pseudomonadati</taxon>
        <taxon>Pseudomonadota</taxon>
        <taxon>Betaproteobacteria</taxon>
        <taxon>Burkholderiales</taxon>
        <taxon>Oxalobacteraceae</taxon>
        <taxon>Telluria group</taxon>
        <taxon>Rugamonas</taxon>
    </lineage>
</organism>
<dbReference type="InterPro" id="IPR051786">
    <property type="entry name" value="ASN_synthetase/amidase"/>
</dbReference>
<dbReference type="GO" id="GO:0006529">
    <property type="term" value="P:asparagine biosynthetic process"/>
    <property type="evidence" value="ECO:0007669"/>
    <property type="project" value="InterPro"/>
</dbReference>
<dbReference type="InterPro" id="IPR006426">
    <property type="entry name" value="Asn_synth_AEB"/>
</dbReference>
<dbReference type="InterPro" id="IPR017932">
    <property type="entry name" value="GATase_2_dom"/>
</dbReference>
<dbReference type="Pfam" id="PF13537">
    <property type="entry name" value="GATase_7"/>
    <property type="match status" value="1"/>
</dbReference>
<dbReference type="PANTHER" id="PTHR43284:SF1">
    <property type="entry name" value="ASPARAGINE SYNTHETASE"/>
    <property type="match status" value="1"/>
</dbReference>
<dbReference type="EC" id="6.3.5.4" evidence="3"/>
<keyword evidence="11" id="KW-1185">Reference proteome</keyword>
<evidence type="ECO:0000259" key="8">
    <source>
        <dbReference type="Pfam" id="PF00733"/>
    </source>
</evidence>
<evidence type="ECO:0000256" key="6">
    <source>
        <dbReference type="ARBA" id="ARBA00048741"/>
    </source>
</evidence>
<dbReference type="PIRSF" id="PIRSF001589">
    <property type="entry name" value="Asn_synthetase_glu-h"/>
    <property type="match status" value="1"/>
</dbReference>
<dbReference type="SUPFAM" id="SSF56235">
    <property type="entry name" value="N-terminal nucleophile aminohydrolases (Ntn hydrolases)"/>
    <property type="match status" value="1"/>
</dbReference>
<dbReference type="CDD" id="cd01991">
    <property type="entry name" value="Asn_synthase_B_C"/>
    <property type="match status" value="1"/>
</dbReference>
<comment type="pathway">
    <text evidence="1">Amino-acid biosynthesis; L-asparagine biosynthesis; L-asparagine from L-aspartate (L-Gln route): step 1/1.</text>
</comment>
<gene>
    <name evidence="10" type="ORF">H3H39_09555</name>
</gene>
<feature type="site" description="Important for beta-aspartyl-AMP intermediate formation" evidence="7">
    <location>
        <position position="348"/>
    </location>
</feature>
<dbReference type="Gene3D" id="3.60.20.10">
    <property type="entry name" value="Glutamine Phosphoribosylpyrophosphate, subunit 1, domain 1"/>
    <property type="match status" value="1"/>
</dbReference>
<dbReference type="Gene3D" id="3.40.50.620">
    <property type="entry name" value="HUPs"/>
    <property type="match status" value="1"/>
</dbReference>
<feature type="domain" description="Glutamine amidotransferase type-2" evidence="9">
    <location>
        <begin position="93"/>
        <end position="152"/>
    </location>
</feature>
<dbReference type="InterPro" id="IPR014729">
    <property type="entry name" value="Rossmann-like_a/b/a_fold"/>
</dbReference>
<accession>A0A7W2IK74</accession>
<dbReference type="RefSeq" id="WP_182153145.1">
    <property type="nucleotide sequence ID" value="NZ_JACEZU010000004.1"/>
</dbReference>
<dbReference type="PANTHER" id="PTHR43284">
    <property type="entry name" value="ASPARAGINE SYNTHETASE (GLUTAMINE-HYDROLYZING)"/>
    <property type="match status" value="1"/>
</dbReference>
<dbReference type="GO" id="GO:0005829">
    <property type="term" value="C:cytosol"/>
    <property type="evidence" value="ECO:0007669"/>
    <property type="project" value="TreeGrafter"/>
</dbReference>
<protein>
    <recommendedName>
        <fullName evidence="3">asparagine synthase (glutamine-hydrolyzing)</fullName>
        <ecNumber evidence="3">6.3.5.4</ecNumber>
    </recommendedName>
</protein>
<evidence type="ECO:0000256" key="7">
    <source>
        <dbReference type="PIRSR" id="PIRSR001589-3"/>
    </source>
</evidence>
<dbReference type="SUPFAM" id="SSF52402">
    <property type="entry name" value="Adenine nucleotide alpha hydrolases-like"/>
    <property type="match status" value="1"/>
</dbReference>
<dbReference type="Pfam" id="PF00733">
    <property type="entry name" value="Asn_synthase"/>
    <property type="match status" value="1"/>
</dbReference>
<dbReference type="GO" id="GO:0005524">
    <property type="term" value="F:ATP binding"/>
    <property type="evidence" value="ECO:0007669"/>
    <property type="project" value="UniProtKB-KW"/>
</dbReference>